<comment type="caution">
    <text evidence="5">The sequence shown here is derived from an EMBL/GenBank/DDBJ whole genome shotgun (WGS) entry which is preliminary data.</text>
</comment>
<dbReference type="InterPro" id="IPR000504">
    <property type="entry name" value="RRM_dom"/>
</dbReference>
<feature type="compositionally biased region" description="Pro residues" evidence="2">
    <location>
        <begin position="479"/>
        <end position="503"/>
    </location>
</feature>
<dbReference type="GO" id="GO:2000766">
    <property type="term" value="P:negative regulation of cytoplasmic translation"/>
    <property type="evidence" value="ECO:0007669"/>
    <property type="project" value="TreeGrafter"/>
</dbReference>
<dbReference type="GO" id="GO:0005737">
    <property type="term" value="C:cytoplasm"/>
    <property type="evidence" value="ECO:0007669"/>
    <property type="project" value="TreeGrafter"/>
</dbReference>
<dbReference type="Proteomes" id="UP001314205">
    <property type="component" value="Unassembled WGS sequence"/>
</dbReference>
<dbReference type="AlphaFoldDB" id="A0AAV1K7V7"/>
<gene>
    <name evidence="5" type="ORF">PARMNEM_LOCUS1074</name>
</gene>
<dbReference type="SUPFAM" id="SSF54928">
    <property type="entry name" value="RNA-binding domain, RBD"/>
    <property type="match status" value="1"/>
</dbReference>
<dbReference type="CDD" id="cd12725">
    <property type="entry name" value="RRM2_CPEB1"/>
    <property type="match status" value="1"/>
</dbReference>
<feature type="compositionally biased region" description="Polar residues" evidence="2">
    <location>
        <begin position="531"/>
        <end position="548"/>
    </location>
</feature>
<evidence type="ECO:0000259" key="4">
    <source>
        <dbReference type="Pfam" id="PF16367"/>
    </source>
</evidence>
<reference evidence="5 6" key="1">
    <citation type="submission" date="2023-11" db="EMBL/GenBank/DDBJ databases">
        <authorList>
            <person name="Hedman E."/>
            <person name="Englund M."/>
            <person name="Stromberg M."/>
            <person name="Nyberg Akerstrom W."/>
            <person name="Nylinder S."/>
            <person name="Jareborg N."/>
            <person name="Kallberg Y."/>
            <person name="Kronander E."/>
        </authorList>
    </citation>
    <scope>NUCLEOTIDE SEQUENCE [LARGE SCALE GENOMIC DNA]</scope>
</reference>
<dbReference type="Pfam" id="PF16366">
    <property type="entry name" value="CEBP_ZZ"/>
    <property type="match status" value="1"/>
</dbReference>
<evidence type="ECO:0000256" key="2">
    <source>
        <dbReference type="SAM" id="MobiDB-lite"/>
    </source>
</evidence>
<keyword evidence="6" id="KW-1185">Reference proteome</keyword>
<dbReference type="InterPro" id="IPR035979">
    <property type="entry name" value="RBD_domain_sf"/>
</dbReference>
<dbReference type="InterPro" id="IPR012677">
    <property type="entry name" value="Nucleotide-bd_a/b_plait_sf"/>
</dbReference>
<protein>
    <recommendedName>
        <fullName evidence="7">RRM domain-containing protein</fullName>
    </recommendedName>
</protein>
<evidence type="ECO:0008006" key="7">
    <source>
        <dbReference type="Google" id="ProtNLM"/>
    </source>
</evidence>
<organism evidence="5 6">
    <name type="scientific">Parnassius mnemosyne</name>
    <name type="common">clouded apollo</name>
    <dbReference type="NCBI Taxonomy" id="213953"/>
    <lineage>
        <taxon>Eukaryota</taxon>
        <taxon>Metazoa</taxon>
        <taxon>Ecdysozoa</taxon>
        <taxon>Arthropoda</taxon>
        <taxon>Hexapoda</taxon>
        <taxon>Insecta</taxon>
        <taxon>Pterygota</taxon>
        <taxon>Neoptera</taxon>
        <taxon>Endopterygota</taxon>
        <taxon>Lepidoptera</taxon>
        <taxon>Glossata</taxon>
        <taxon>Ditrysia</taxon>
        <taxon>Papilionoidea</taxon>
        <taxon>Papilionidae</taxon>
        <taxon>Parnassiinae</taxon>
        <taxon>Parnassini</taxon>
        <taxon>Parnassius</taxon>
        <taxon>Driopa</taxon>
    </lineage>
</organism>
<dbReference type="Gene3D" id="4.10.640.40">
    <property type="entry name" value="Cytoplasmic polyadenylation element-binding protein, ZZ domain"/>
    <property type="match status" value="1"/>
</dbReference>
<dbReference type="PANTHER" id="PTHR12566">
    <property type="entry name" value="CYTOPLASMIC POLYADENYLATION ELEMENT BINDING PROTEIN CPEB"/>
    <property type="match status" value="1"/>
</dbReference>
<dbReference type="FunFam" id="3.30.70.330:FF:000054">
    <property type="entry name" value="Cytoplasmic polyadenylation element-binding protein 1"/>
    <property type="match status" value="1"/>
</dbReference>
<keyword evidence="1" id="KW-0694">RNA-binding</keyword>
<dbReference type="GO" id="GO:0045202">
    <property type="term" value="C:synapse"/>
    <property type="evidence" value="ECO:0007669"/>
    <property type="project" value="TreeGrafter"/>
</dbReference>
<dbReference type="InterPro" id="IPR032296">
    <property type="entry name" value="CEBP_ZZ"/>
</dbReference>
<dbReference type="GO" id="GO:0043022">
    <property type="term" value="F:ribosome binding"/>
    <property type="evidence" value="ECO:0007669"/>
    <property type="project" value="TreeGrafter"/>
</dbReference>
<evidence type="ECO:0000313" key="6">
    <source>
        <dbReference type="Proteomes" id="UP001314205"/>
    </source>
</evidence>
<dbReference type="CDD" id="cd19757">
    <property type="entry name" value="Bbox1"/>
    <property type="match status" value="1"/>
</dbReference>
<sequence length="558" mass="60606">MQFLFLNIDKHDNNRGGGDSRENRRSLAEFIGFDSSQYSEPAATPKHEQQRPNEIGSSTSTERDWRWEEWEAPGSPEAAQTPRSLVPPACFPPRHPNTFASYSESARPGSWAEDTPGQISDLVASLKSLAMMPSPSTSGSLHMSTERHGYEIADKTVEPPWPPEQASICNDANTLPRGAFFCGVVRRGAEGEALRWCGALPPRGPEPGAESAAAFSPKVFLGGLPWDITEQALMHSLRHFYPLRVEWPGREGGGAGGAGGAGAGEGSAPRGYAYVTFESERRVRALLAAARRDGHDWYYRIASHNMRTKEVQVIPWAVGDSNWVRAQSARLEPARTVFVGALHGMLSAYALALIMNDLFSGVVYAGIDTDKNKYPIGSGRVTFNNVHSYVKAISAAYVEISTDKFTKTIQVDPYLEDSMCSLCNLQQGPYFCREPVCFRYFCRSCWAWQHQSVSHKQLMRNSKSAQGGAPAVLRRSPPAAAPPHAPLPAAPPAPLPAPLPAPPLRSHRRHAPDQTCYNGGSNGTGRPSEGTPLSGSSGTSELEPSTASEVAAESWVLH</sequence>
<dbReference type="GO" id="GO:0008135">
    <property type="term" value="F:translation factor activity, RNA binding"/>
    <property type="evidence" value="ECO:0007669"/>
    <property type="project" value="TreeGrafter"/>
</dbReference>
<accession>A0AAV1K7V7</accession>
<dbReference type="GO" id="GO:0005634">
    <property type="term" value="C:nucleus"/>
    <property type="evidence" value="ECO:0007669"/>
    <property type="project" value="TreeGrafter"/>
</dbReference>
<dbReference type="InterPro" id="IPR034819">
    <property type="entry name" value="CPEB"/>
</dbReference>
<dbReference type="GO" id="GO:0000900">
    <property type="term" value="F:mRNA regulatory element binding translation repressor activity"/>
    <property type="evidence" value="ECO:0007669"/>
    <property type="project" value="TreeGrafter"/>
</dbReference>
<proteinExistence type="predicted"/>
<feature type="domain" description="RRM" evidence="4">
    <location>
        <begin position="216"/>
        <end position="315"/>
    </location>
</feature>
<feature type="compositionally biased region" description="Low complexity" evidence="2">
    <location>
        <begin position="469"/>
        <end position="478"/>
    </location>
</feature>
<dbReference type="GO" id="GO:0003730">
    <property type="term" value="F:mRNA 3'-UTR binding"/>
    <property type="evidence" value="ECO:0007669"/>
    <property type="project" value="InterPro"/>
</dbReference>
<evidence type="ECO:0000313" key="5">
    <source>
        <dbReference type="EMBL" id="CAK1579083.1"/>
    </source>
</evidence>
<feature type="region of interest" description="Disordered" evidence="2">
    <location>
        <begin position="1"/>
        <end position="64"/>
    </location>
</feature>
<feature type="domain" description="Cytoplasmic polyadenylation element-binding protein ZZ" evidence="3">
    <location>
        <begin position="407"/>
        <end position="461"/>
    </location>
</feature>
<evidence type="ECO:0000259" key="3">
    <source>
        <dbReference type="Pfam" id="PF16366"/>
    </source>
</evidence>
<feature type="compositionally biased region" description="Basic and acidic residues" evidence="2">
    <location>
        <begin position="8"/>
        <end position="27"/>
    </location>
</feature>
<evidence type="ECO:0000256" key="1">
    <source>
        <dbReference type="ARBA" id="ARBA00022884"/>
    </source>
</evidence>
<feature type="region of interest" description="Disordered" evidence="2">
    <location>
        <begin position="459"/>
        <end position="558"/>
    </location>
</feature>
<dbReference type="EMBL" id="CAVLGL010000002">
    <property type="protein sequence ID" value="CAK1579083.1"/>
    <property type="molecule type" value="Genomic_DNA"/>
</dbReference>
<name>A0AAV1K7V7_9NEOP</name>
<dbReference type="GO" id="GO:0043005">
    <property type="term" value="C:neuron projection"/>
    <property type="evidence" value="ECO:0007669"/>
    <property type="project" value="TreeGrafter"/>
</dbReference>
<dbReference type="Pfam" id="PF16367">
    <property type="entry name" value="RRM_7"/>
    <property type="match status" value="1"/>
</dbReference>
<dbReference type="InterPro" id="IPR038446">
    <property type="entry name" value="CEBP_ZZ_sf"/>
</dbReference>
<dbReference type="PANTHER" id="PTHR12566:SF9">
    <property type="entry name" value="CYTOPLASMIC POLYADENYLATION ELEMENT-BINDING PROTEIN 1"/>
    <property type="match status" value="1"/>
</dbReference>
<dbReference type="Gene3D" id="3.30.70.330">
    <property type="match status" value="2"/>
</dbReference>